<evidence type="ECO:0000313" key="3">
    <source>
        <dbReference type="EMBL" id="QJI01649.1"/>
    </source>
</evidence>
<evidence type="ECO:0000256" key="1">
    <source>
        <dbReference type="SAM" id="MobiDB-lite"/>
    </source>
</evidence>
<dbReference type="EMBL" id="MT144391">
    <property type="protein sequence ID" value="QJA53076.1"/>
    <property type="molecule type" value="Genomic_DNA"/>
</dbReference>
<dbReference type="AlphaFoldDB" id="A0A6H1ZYS0"/>
<dbReference type="EMBL" id="MT144939">
    <property type="protein sequence ID" value="QJI01649.1"/>
    <property type="molecule type" value="Genomic_DNA"/>
</dbReference>
<gene>
    <name evidence="2" type="ORF">TM448A03221_0010</name>
    <name evidence="3" type="ORF">TM448B02669_0010</name>
</gene>
<feature type="region of interest" description="Disordered" evidence="1">
    <location>
        <begin position="1"/>
        <end position="20"/>
    </location>
</feature>
<organism evidence="2">
    <name type="scientific">viral metagenome</name>
    <dbReference type="NCBI Taxonomy" id="1070528"/>
    <lineage>
        <taxon>unclassified sequences</taxon>
        <taxon>metagenomes</taxon>
        <taxon>organismal metagenomes</taxon>
    </lineage>
</organism>
<accession>A0A6H1ZYS0</accession>
<protein>
    <submittedName>
        <fullName evidence="2">Uncharacterized protein</fullName>
    </submittedName>
</protein>
<reference evidence="2" key="1">
    <citation type="submission" date="2020-03" db="EMBL/GenBank/DDBJ databases">
        <title>The deep terrestrial virosphere.</title>
        <authorList>
            <person name="Holmfeldt K."/>
            <person name="Nilsson E."/>
            <person name="Simone D."/>
            <person name="Lopez-Fernandez M."/>
            <person name="Wu X."/>
            <person name="de Brujin I."/>
            <person name="Lundin D."/>
            <person name="Andersson A."/>
            <person name="Bertilsson S."/>
            <person name="Dopson M."/>
        </authorList>
    </citation>
    <scope>NUCLEOTIDE SEQUENCE</scope>
    <source>
        <strain evidence="2">TM448A03221</strain>
        <strain evidence="3">TM448B02669</strain>
    </source>
</reference>
<name>A0A6H1ZYS0_9ZZZZ</name>
<evidence type="ECO:0000313" key="2">
    <source>
        <dbReference type="EMBL" id="QJA53076.1"/>
    </source>
</evidence>
<proteinExistence type="predicted"/>
<sequence length="117" mass="13382">MSGRPKGLKGKTPNGGQAELVGKPEISASHYFMKRHGNLWPQVVSKENLELAFKIRGSKFGEKTKSGKCLTLQFELEGQRRVLFTGSEVLLEQTEKYERRIPFLATIKKIDRYYTFT</sequence>